<evidence type="ECO:0000313" key="2">
    <source>
        <dbReference type="Proteomes" id="UP000827872"/>
    </source>
</evidence>
<protein>
    <submittedName>
        <fullName evidence="1">Synaptotagmin C2 domain protein, Syn1</fullName>
    </submittedName>
</protein>
<dbReference type="EMBL" id="CM037616">
    <property type="protein sequence ID" value="KAH7993820.1"/>
    <property type="molecule type" value="Genomic_DNA"/>
</dbReference>
<accession>A0ACB8ENG3</accession>
<reference evidence="1" key="1">
    <citation type="submission" date="2021-08" db="EMBL/GenBank/DDBJ databases">
        <title>The first chromosome-level gecko genome reveals the dynamic sex chromosomes of Neotropical dwarf geckos (Sphaerodactylidae: Sphaerodactylus).</title>
        <authorList>
            <person name="Pinto B.J."/>
            <person name="Keating S.E."/>
            <person name="Gamble T."/>
        </authorList>
    </citation>
    <scope>NUCLEOTIDE SEQUENCE</scope>
    <source>
        <strain evidence="1">TG3544</strain>
    </source>
</reference>
<gene>
    <name evidence="1" type="primary">SYN1</name>
    <name evidence="1" type="ORF">K3G42_032403</name>
</gene>
<proteinExistence type="predicted"/>
<organism evidence="1 2">
    <name type="scientific">Sphaerodactylus townsendi</name>
    <dbReference type="NCBI Taxonomy" id="933632"/>
    <lineage>
        <taxon>Eukaryota</taxon>
        <taxon>Metazoa</taxon>
        <taxon>Chordata</taxon>
        <taxon>Craniata</taxon>
        <taxon>Vertebrata</taxon>
        <taxon>Euteleostomi</taxon>
        <taxon>Lepidosauria</taxon>
        <taxon>Squamata</taxon>
        <taxon>Bifurcata</taxon>
        <taxon>Gekkota</taxon>
        <taxon>Sphaerodactylidae</taxon>
        <taxon>Sphaerodactylus</taxon>
    </lineage>
</organism>
<comment type="caution">
    <text evidence="1">The sequence shown here is derived from an EMBL/GenBank/DDBJ whole genome shotgun (WGS) entry which is preliminary data.</text>
</comment>
<name>A0ACB8ENG3_9SAUR</name>
<dbReference type="Proteomes" id="UP000827872">
    <property type="component" value="Linkage Group LG03"/>
</dbReference>
<sequence length="158" mass="17890">MGMGKAKYFKGKKLHGEMDIKVEQAEFSDLNLVAHANGNFSVDMEVIRNGVKAVRSLKPDFVLIRQQPTAWQRGGETIEEHCDWSCSMCRSVPNQLSALSVQLCDKPWVFAQMVSLHIAWTKKTSHSLIRPTIQSQGDEPAKSAQQEHNPQDWEEKLL</sequence>
<evidence type="ECO:0000313" key="1">
    <source>
        <dbReference type="EMBL" id="KAH7993820.1"/>
    </source>
</evidence>
<keyword evidence="2" id="KW-1185">Reference proteome</keyword>